<dbReference type="AlphaFoldDB" id="F8PD30"/>
<accession>F8PD30</accession>
<evidence type="ECO:0000259" key="2">
    <source>
        <dbReference type="Pfam" id="PF20151"/>
    </source>
</evidence>
<name>F8PD30_SERL9</name>
<dbReference type="KEGG" id="sla:SERLADRAFT_480361"/>
<evidence type="ECO:0000313" key="3">
    <source>
        <dbReference type="EMBL" id="EGO19129.1"/>
    </source>
</evidence>
<feature type="transmembrane region" description="Helical" evidence="1">
    <location>
        <begin position="53"/>
        <end position="75"/>
    </location>
</feature>
<dbReference type="EMBL" id="GL945445">
    <property type="protein sequence ID" value="EGO19129.1"/>
    <property type="molecule type" value="Genomic_DNA"/>
</dbReference>
<reference evidence="3" key="1">
    <citation type="submission" date="2011-04" db="EMBL/GenBank/DDBJ databases">
        <title>Evolution of plant cell wall degrading machinery underlies the functional diversity of forest fungi.</title>
        <authorList>
            <consortium name="US DOE Joint Genome Institute (JGI-PGF)"/>
            <person name="Eastwood D.C."/>
            <person name="Floudas D."/>
            <person name="Binder M."/>
            <person name="Majcherczyk A."/>
            <person name="Schneider P."/>
            <person name="Aerts A."/>
            <person name="Asiegbu F.O."/>
            <person name="Baker S.E."/>
            <person name="Barry K."/>
            <person name="Bendiksby M."/>
            <person name="Blumentritt M."/>
            <person name="Coutinho P.M."/>
            <person name="Cullen D."/>
            <person name="Cullen D."/>
            <person name="Gathman A."/>
            <person name="Goodell B."/>
            <person name="Henrissat B."/>
            <person name="Ihrmark K."/>
            <person name="Kauserud H."/>
            <person name="Kohler A."/>
            <person name="LaButti K."/>
            <person name="Lapidus A."/>
            <person name="Lavin J.L."/>
            <person name="Lee Y.-H."/>
            <person name="Lindquist E."/>
            <person name="Lilly W."/>
            <person name="Lucas S."/>
            <person name="Morin E."/>
            <person name="Murat C."/>
            <person name="Oguiza J.A."/>
            <person name="Park J."/>
            <person name="Pisabarro A.G."/>
            <person name="Riley R."/>
            <person name="Rosling A."/>
            <person name="Salamov A."/>
            <person name="Schmidt O."/>
            <person name="Schmutz J."/>
            <person name="Skrede I."/>
            <person name="Stenlid J."/>
            <person name="Wiebenga A."/>
            <person name="Xie X."/>
            <person name="Kues U."/>
            <person name="Hibbett D.S."/>
            <person name="Hoffmeister D."/>
            <person name="Hogberg N."/>
            <person name="Martin F."/>
            <person name="Grigoriev I.V."/>
            <person name="Watkinson S.C."/>
        </authorList>
    </citation>
    <scope>NUCLEOTIDE SEQUENCE</scope>
    <source>
        <strain evidence="3">S7.9</strain>
    </source>
</reference>
<feature type="transmembrane region" description="Helical" evidence="1">
    <location>
        <begin position="12"/>
        <end position="33"/>
    </location>
</feature>
<dbReference type="GeneID" id="18821512"/>
<protein>
    <recommendedName>
        <fullName evidence="2">DUF6533 domain-containing protein</fullName>
    </recommendedName>
</protein>
<organism>
    <name type="scientific">Serpula lacrymans var. lacrymans (strain S7.9)</name>
    <name type="common">Dry rot fungus</name>
    <dbReference type="NCBI Taxonomy" id="578457"/>
    <lineage>
        <taxon>Eukaryota</taxon>
        <taxon>Fungi</taxon>
        <taxon>Dikarya</taxon>
        <taxon>Basidiomycota</taxon>
        <taxon>Agaricomycotina</taxon>
        <taxon>Agaricomycetes</taxon>
        <taxon>Agaricomycetidae</taxon>
        <taxon>Boletales</taxon>
        <taxon>Coniophorineae</taxon>
        <taxon>Serpulaceae</taxon>
        <taxon>Serpula</taxon>
    </lineage>
</organism>
<feature type="transmembrane region" description="Helical" evidence="1">
    <location>
        <begin position="117"/>
        <end position="135"/>
    </location>
</feature>
<evidence type="ECO:0000256" key="1">
    <source>
        <dbReference type="SAM" id="Phobius"/>
    </source>
</evidence>
<dbReference type="Proteomes" id="UP000008064">
    <property type="component" value="Unassembled WGS sequence"/>
</dbReference>
<keyword evidence="1" id="KW-0812">Transmembrane</keyword>
<keyword evidence="1" id="KW-1133">Transmembrane helix</keyword>
<feature type="transmembrane region" description="Helical" evidence="1">
    <location>
        <begin position="162"/>
        <end position="181"/>
    </location>
</feature>
<keyword evidence="1" id="KW-0472">Membrane</keyword>
<sequence length="270" mass="30075">MSATSSSISFLWGLQVSSYFNVAGFAILVYDYCITLETEMRCIWGTRWNTLRITFGVARYLPFAIAALDIYFATVTHTGNCNSLNRALFGITILGTVAAEVLLIQRTYIFWKGNKNMLAWLLGFAVFLGLVAFILPNELEKYAPTGYINSDGCLFITSRQYAIVYGVLILYELVMLCLIVCSPMTVNIYRNAIMYIGCIICEVAPNLSLLLLMVEFAVVTLIDLIVTVLAPVPYTSAIVTLQSTMHSILSSRVLFDLCRTEALESQSLIH</sequence>
<feature type="transmembrane region" description="Helical" evidence="1">
    <location>
        <begin position="193"/>
        <end position="214"/>
    </location>
</feature>
<dbReference type="OrthoDB" id="3350812at2759"/>
<dbReference type="RefSeq" id="XP_007324353.1">
    <property type="nucleotide sequence ID" value="XM_007324291.1"/>
</dbReference>
<gene>
    <name evidence="3" type="ORF">SERLADRAFT_480361</name>
</gene>
<feature type="domain" description="DUF6533" evidence="2">
    <location>
        <begin position="19"/>
        <end position="63"/>
    </location>
</feature>
<dbReference type="InterPro" id="IPR045340">
    <property type="entry name" value="DUF6533"/>
</dbReference>
<feature type="transmembrane region" description="Helical" evidence="1">
    <location>
        <begin position="87"/>
        <end position="105"/>
    </location>
</feature>
<feature type="transmembrane region" description="Helical" evidence="1">
    <location>
        <begin position="220"/>
        <end position="241"/>
    </location>
</feature>
<proteinExistence type="predicted"/>
<dbReference type="Pfam" id="PF20151">
    <property type="entry name" value="DUF6533"/>
    <property type="match status" value="1"/>
</dbReference>
<dbReference type="HOGENOM" id="CLU_035509_11_1_1"/>